<keyword evidence="1" id="KW-0040">ANK repeat</keyword>
<protein>
    <submittedName>
        <fullName evidence="3">Uncharacterized protein</fullName>
    </submittedName>
</protein>
<organism evidence="3">
    <name type="scientific">Emiliania huxleyi</name>
    <name type="common">Coccolithophore</name>
    <name type="synonym">Pontosphaera huxleyi</name>
    <dbReference type="NCBI Taxonomy" id="2903"/>
    <lineage>
        <taxon>Eukaryota</taxon>
        <taxon>Haptista</taxon>
        <taxon>Haptophyta</taxon>
        <taxon>Prymnesiophyceae</taxon>
        <taxon>Isochrysidales</taxon>
        <taxon>Noelaerhabdaceae</taxon>
        <taxon>Emiliania</taxon>
    </lineage>
</organism>
<dbReference type="AlphaFoldDB" id="A0A6V2Y693"/>
<evidence type="ECO:0000256" key="1">
    <source>
        <dbReference type="PROSITE-ProRule" id="PRU00023"/>
    </source>
</evidence>
<dbReference type="Gene3D" id="1.25.40.20">
    <property type="entry name" value="Ankyrin repeat-containing domain"/>
    <property type="match status" value="1"/>
</dbReference>
<dbReference type="InterPro" id="IPR002110">
    <property type="entry name" value="Ankyrin_rpt"/>
</dbReference>
<name>A0A6V2Y693_EMIHU</name>
<evidence type="ECO:0000256" key="2">
    <source>
        <dbReference type="SAM" id="MobiDB-lite"/>
    </source>
</evidence>
<dbReference type="PROSITE" id="PS50297">
    <property type="entry name" value="ANK_REP_REGION"/>
    <property type="match status" value="1"/>
</dbReference>
<dbReference type="InterPro" id="IPR036770">
    <property type="entry name" value="Ankyrin_rpt-contain_sf"/>
</dbReference>
<evidence type="ECO:0000313" key="4">
    <source>
        <dbReference type="EMBL" id="CAE0594677.1"/>
    </source>
</evidence>
<feature type="region of interest" description="Disordered" evidence="2">
    <location>
        <begin position="80"/>
        <end position="104"/>
    </location>
</feature>
<dbReference type="SUPFAM" id="SSF48403">
    <property type="entry name" value="Ankyrin repeat"/>
    <property type="match status" value="1"/>
</dbReference>
<reference evidence="3" key="1">
    <citation type="submission" date="2021-01" db="EMBL/GenBank/DDBJ databases">
        <authorList>
            <person name="Corre E."/>
            <person name="Pelletier E."/>
            <person name="Niang G."/>
            <person name="Scheremetjew M."/>
            <person name="Finn R."/>
            <person name="Kale V."/>
            <person name="Holt S."/>
            <person name="Cochrane G."/>
            <person name="Meng A."/>
            <person name="Brown T."/>
            <person name="Cohen L."/>
        </authorList>
    </citation>
    <scope>NUCLEOTIDE SEQUENCE</scope>
    <source>
        <strain evidence="3">379</strain>
    </source>
</reference>
<proteinExistence type="predicted"/>
<dbReference type="EMBL" id="HBIR01057270">
    <property type="protein sequence ID" value="CAE0594675.1"/>
    <property type="molecule type" value="Transcribed_RNA"/>
</dbReference>
<accession>A0A6V2Y693</accession>
<dbReference type="EMBL" id="HBIR01057272">
    <property type="protein sequence ID" value="CAE0594677.1"/>
    <property type="molecule type" value="Transcribed_RNA"/>
</dbReference>
<dbReference type="PROSITE" id="PS50088">
    <property type="entry name" value="ANK_REPEAT"/>
    <property type="match status" value="1"/>
</dbReference>
<feature type="repeat" description="ANK" evidence="1">
    <location>
        <begin position="49"/>
        <end position="81"/>
    </location>
</feature>
<dbReference type="Pfam" id="PF00023">
    <property type="entry name" value="Ank"/>
    <property type="match status" value="1"/>
</dbReference>
<gene>
    <name evidence="3" type="ORF">EHUX00137_LOCUS44545</name>
    <name evidence="4" type="ORF">EHUX00137_LOCUS44546</name>
</gene>
<evidence type="ECO:0000313" key="3">
    <source>
        <dbReference type="EMBL" id="CAE0594675.1"/>
    </source>
</evidence>
<sequence length="118" mass="12040">MAPAATPPATLLADIAAADLASLRAFLSGWGTRGTSLTAQLDARLDTEKQDTLLTLAARHGQAEAVRLLLEAGASVGVTTGGRGAKGSVHSTSAEGRCQSEGLAPQHARSVRWVHVSA</sequence>